<feature type="transmembrane region" description="Helical" evidence="1">
    <location>
        <begin position="6"/>
        <end position="30"/>
    </location>
</feature>
<organism evidence="2 3">
    <name type="scientific">Paracoccus laeviglucosivorans</name>
    <dbReference type="NCBI Taxonomy" id="1197861"/>
    <lineage>
        <taxon>Bacteria</taxon>
        <taxon>Pseudomonadati</taxon>
        <taxon>Pseudomonadota</taxon>
        <taxon>Alphaproteobacteria</taxon>
        <taxon>Rhodobacterales</taxon>
        <taxon>Paracoccaceae</taxon>
        <taxon>Paracoccus</taxon>
    </lineage>
</organism>
<dbReference type="Proteomes" id="UP000319014">
    <property type="component" value="Unassembled WGS sequence"/>
</dbReference>
<keyword evidence="1" id="KW-0472">Membrane</keyword>
<reference evidence="2 3" key="1">
    <citation type="submission" date="2017-05" db="EMBL/GenBank/DDBJ databases">
        <authorList>
            <person name="Varghese N."/>
            <person name="Submissions S."/>
        </authorList>
    </citation>
    <scope>NUCLEOTIDE SEQUENCE [LARGE SCALE GENOMIC DNA]</scope>
    <source>
        <strain evidence="2 3">DSM 100094</strain>
    </source>
</reference>
<sequence>MLDILLVAAALYVQPFAIGIGFILAPLMLIDTAAASRPVPQPQNRQEWIAVVRAEIYGRLRPIGQTAAAHLDSPKSVSIRLSVLRDGRIEGAQIVTSSGVPQIDAELLGLLHRRRMLTPMPAKWPR</sequence>
<dbReference type="Pfam" id="PF13103">
    <property type="entry name" value="TonB_2"/>
    <property type="match status" value="1"/>
</dbReference>
<dbReference type="SUPFAM" id="SSF74653">
    <property type="entry name" value="TolA/TonB C-terminal domain"/>
    <property type="match status" value="1"/>
</dbReference>
<name>A0A521F6F6_9RHOB</name>
<dbReference type="Gene3D" id="3.30.1150.10">
    <property type="match status" value="1"/>
</dbReference>
<keyword evidence="1" id="KW-1133">Transmembrane helix</keyword>
<dbReference type="EMBL" id="FXTK01000018">
    <property type="protein sequence ID" value="SMO91676.1"/>
    <property type="molecule type" value="Genomic_DNA"/>
</dbReference>
<keyword evidence="1" id="KW-0812">Transmembrane</keyword>
<accession>A0A521F6F6</accession>
<dbReference type="AlphaFoldDB" id="A0A521F6F6"/>
<evidence type="ECO:0000313" key="3">
    <source>
        <dbReference type="Proteomes" id="UP000319014"/>
    </source>
</evidence>
<evidence type="ECO:0000313" key="2">
    <source>
        <dbReference type="EMBL" id="SMO91676.1"/>
    </source>
</evidence>
<keyword evidence="3" id="KW-1185">Reference proteome</keyword>
<dbReference type="OrthoDB" id="7280794at2"/>
<gene>
    <name evidence="2" type="ORF">SAMN06265221_11851</name>
</gene>
<proteinExistence type="predicted"/>
<dbReference type="RefSeq" id="WP_142664292.1">
    <property type="nucleotide sequence ID" value="NZ_FXTK01000018.1"/>
</dbReference>
<protein>
    <submittedName>
        <fullName evidence="2">TonB family C-terminal domain-containing protein</fullName>
    </submittedName>
</protein>
<evidence type="ECO:0000256" key="1">
    <source>
        <dbReference type="SAM" id="Phobius"/>
    </source>
</evidence>